<reference evidence="2 3" key="1">
    <citation type="submission" date="2020-04" db="EMBL/GenBank/DDBJ databases">
        <title>Genome sequence of Altibacter aquimarinus strain ALE3EI.</title>
        <authorList>
            <person name="Oh H.-M."/>
            <person name="Jang D."/>
        </authorList>
    </citation>
    <scope>NUCLEOTIDE SEQUENCE [LARGE SCALE GENOMIC DNA]</scope>
    <source>
        <strain evidence="2 3">ALE3EI</strain>
    </source>
</reference>
<accession>A0A7G8PS19</accession>
<evidence type="ECO:0000313" key="3">
    <source>
        <dbReference type="Proteomes" id="UP000515514"/>
    </source>
</evidence>
<feature type="transmembrane region" description="Helical" evidence="1">
    <location>
        <begin position="389"/>
        <end position="412"/>
    </location>
</feature>
<dbReference type="EMBL" id="CP052909">
    <property type="protein sequence ID" value="QNJ97135.1"/>
    <property type="molecule type" value="Genomic_DNA"/>
</dbReference>
<feature type="transmembrane region" description="Helical" evidence="1">
    <location>
        <begin position="59"/>
        <end position="80"/>
    </location>
</feature>
<dbReference type="Proteomes" id="UP000515514">
    <property type="component" value="Chromosome"/>
</dbReference>
<keyword evidence="2" id="KW-0808">Transferase</keyword>
<feature type="transmembrane region" description="Helical" evidence="1">
    <location>
        <begin position="424"/>
        <end position="444"/>
    </location>
</feature>
<keyword evidence="1" id="KW-1133">Transmembrane helix</keyword>
<keyword evidence="1" id="KW-0472">Membrane</keyword>
<organism evidence="2 3">
    <name type="scientific">Constantimarinum furrinae</name>
    <dbReference type="NCBI Taxonomy" id="2562285"/>
    <lineage>
        <taxon>Bacteria</taxon>
        <taxon>Pseudomonadati</taxon>
        <taxon>Bacteroidota</taxon>
        <taxon>Flavobacteriia</taxon>
        <taxon>Flavobacteriales</taxon>
        <taxon>Flavobacteriaceae</taxon>
        <taxon>Altibacter/Constantimarinum group</taxon>
        <taxon>Constantimarinum</taxon>
    </lineage>
</organism>
<keyword evidence="3" id="KW-1185">Reference proteome</keyword>
<dbReference type="GO" id="GO:0016758">
    <property type="term" value="F:hexosyltransferase activity"/>
    <property type="evidence" value="ECO:0007669"/>
    <property type="project" value="InterPro"/>
</dbReference>
<name>A0A7G8PS19_9FLAO</name>
<feature type="transmembrane region" description="Helical" evidence="1">
    <location>
        <begin position="156"/>
        <end position="178"/>
    </location>
</feature>
<sequence length="456" mass="52350">MLEYIKTHRIAFLLMLACVLFYLSFGYDLERSDHIKLFSIYAALFYLSWKIIQTNKGNFWLLAGFGIFCRFLFIGALPNLSQDYFRFLWDGRLILKGVSPYAMSPEMIMEHAPGLIAQAEQLFNGMGKLSTVHFSSYPPVNQSLFALSALFAGKSILGQVIVIRLILIAADIGILYFGRKILQHLKVDGHRIFWYFLNPFIIIELTGNLHFEGVMLFFFIGSMYLLLKSKWLWAAVLLGLSISVKLIPFLFLPLFFQWFIKKYQTKTGLMKLIGFYVVCVLTVALTFLPFISSELISNFGATLSLWFQNFEFNASIHYVIRWIAFKVVGWNIIETTGMILSAIVFAGVLAMAFFRRNHSAVNLFTAMVLSVSLYFLLSTTVHPWYIATPLLLCIVTRYRFPLLWSILIVLSYSAYGNDAFEENMLLIAIEYAVVLGYAGWEIFFKKPTLQIQPQHP</sequence>
<dbReference type="AlphaFoldDB" id="A0A7G8PS19"/>
<dbReference type="Pfam" id="PF26314">
    <property type="entry name" value="MptA_B_family"/>
    <property type="match status" value="1"/>
</dbReference>
<dbReference type="GO" id="GO:0005886">
    <property type="term" value="C:plasma membrane"/>
    <property type="evidence" value="ECO:0007669"/>
    <property type="project" value="UniProtKB-SubCell"/>
</dbReference>
<protein>
    <submittedName>
        <fullName evidence="2">Alpha-1,6-mannosyltransferase</fullName>
    </submittedName>
</protein>
<feature type="transmembrane region" description="Helical" evidence="1">
    <location>
        <begin position="360"/>
        <end position="377"/>
    </location>
</feature>
<keyword evidence="2" id="KW-0328">Glycosyltransferase</keyword>
<dbReference type="KEGG" id="alti:ALE3EI_0555"/>
<evidence type="ECO:0000313" key="2">
    <source>
        <dbReference type="EMBL" id="QNJ97135.1"/>
    </source>
</evidence>
<feature type="transmembrane region" description="Helical" evidence="1">
    <location>
        <begin position="332"/>
        <end position="354"/>
    </location>
</feature>
<dbReference type="RefSeq" id="WP_186990629.1">
    <property type="nucleotide sequence ID" value="NZ_CP052909.1"/>
</dbReference>
<gene>
    <name evidence="2" type="ORF">ALE3EI_0555</name>
</gene>
<feature type="transmembrane region" description="Helical" evidence="1">
    <location>
        <begin position="303"/>
        <end position="320"/>
    </location>
</feature>
<feature type="transmembrane region" description="Helical" evidence="1">
    <location>
        <begin position="199"/>
        <end position="225"/>
    </location>
</feature>
<evidence type="ECO:0000256" key="1">
    <source>
        <dbReference type="SAM" id="Phobius"/>
    </source>
</evidence>
<feature type="transmembrane region" description="Helical" evidence="1">
    <location>
        <begin position="231"/>
        <end position="260"/>
    </location>
</feature>
<feature type="transmembrane region" description="Helical" evidence="1">
    <location>
        <begin position="272"/>
        <end position="291"/>
    </location>
</feature>
<keyword evidence="1" id="KW-0812">Transmembrane</keyword>
<proteinExistence type="predicted"/>